<dbReference type="Proteomes" id="UP000677812">
    <property type="component" value="Unassembled WGS sequence"/>
</dbReference>
<dbReference type="EMBL" id="JAGRQH010000003">
    <property type="protein sequence ID" value="MBR0559494.1"/>
    <property type="molecule type" value="Genomic_DNA"/>
</dbReference>
<evidence type="ECO:0000313" key="2">
    <source>
        <dbReference type="EMBL" id="MBR0559494.1"/>
    </source>
</evidence>
<comment type="caution">
    <text evidence="2">The sequence shown here is derived from an EMBL/GenBank/DDBJ whole genome shotgun (WGS) entry which is preliminary data.</text>
</comment>
<dbReference type="InterPro" id="IPR009826">
    <property type="entry name" value="DNA_circ_N"/>
</dbReference>
<name>A0ABS5E6H9_9PROT</name>
<protein>
    <submittedName>
        <fullName evidence="2">DNA circularization N-terminal domain-containing protein</fullName>
    </submittedName>
</protein>
<evidence type="ECO:0000259" key="1">
    <source>
        <dbReference type="Pfam" id="PF07157"/>
    </source>
</evidence>
<evidence type="ECO:0000313" key="3">
    <source>
        <dbReference type="Proteomes" id="UP000677812"/>
    </source>
</evidence>
<organism evidence="2 3">
    <name type="scientific">Neokomagataea anthophila</name>
    <dbReference type="NCBI Taxonomy" id="2826925"/>
    <lineage>
        <taxon>Bacteria</taxon>
        <taxon>Pseudomonadati</taxon>
        <taxon>Pseudomonadota</taxon>
        <taxon>Alphaproteobacteria</taxon>
        <taxon>Acetobacterales</taxon>
        <taxon>Acetobacteraceae</taxon>
        <taxon>Neokomagataea</taxon>
    </lineage>
</organism>
<keyword evidence="3" id="KW-1185">Reference proteome</keyword>
<feature type="domain" description="DNA circulation N-terminal" evidence="1">
    <location>
        <begin position="36"/>
        <end position="123"/>
    </location>
</feature>
<dbReference type="Pfam" id="PF07157">
    <property type="entry name" value="DNA_circ_N"/>
    <property type="match status" value="1"/>
</dbReference>
<reference evidence="2 3" key="1">
    <citation type="submission" date="2021-04" db="EMBL/GenBank/DDBJ databases">
        <title>The complete genome sequence of Neokomagataea sp. TBRC 2177.</title>
        <authorList>
            <person name="Charoenyingcharoen P."/>
            <person name="Yukphan P."/>
        </authorList>
    </citation>
    <scope>NUCLEOTIDE SEQUENCE [LARGE SCALE GENOMIC DNA]</scope>
    <source>
        <strain evidence="2 3">TBRC 2177</strain>
    </source>
</reference>
<sequence>MSGALSSFGLGSSASILSSIPSVGGLASSALSGLLNTAALGGVTFDMINSREAAGRRVVRVLFPNLAVNQQVFQDFGNLETPLRLTGVIVGDDYVIRAKRMVAVLKKAGTTTLVHPWWGRLRVRITEPGEVAFDVHNMRMATFSVSVVRDPGVPKTGNLLQRITDTVSNVLEKADALVDEATLAVQGVLAPLSIPLALAGSVRSFLSQSGGVWDSITGSTPQPIQTAISAPRAALAAGVSVPAVNDDTTYANAVTGVLAGMPVAIANAITDPAQSIVAPADVVMGDDTQVITAAQCGDLLLSAAEKIGTLSGALSDISPTAASVLTLGVAARALIVSQLMSAWVGLTFVSGDDALTARDRYLAALDALIITIENTASSGAAQSLTGLWQAGRDLKVALIADATVQVGRLPAVRAIDVPNGMSSWVLAYAVAGDTKSNVETVFDDLVTRNAVAHPGVLGPAVVEVLDL</sequence>
<gene>
    <name evidence="2" type="ORF">KB213_05420</name>
</gene>
<proteinExistence type="predicted"/>
<dbReference type="RefSeq" id="WP_211681061.1">
    <property type="nucleotide sequence ID" value="NZ_JAGRQH010000003.1"/>
</dbReference>
<accession>A0ABS5E6H9</accession>